<reference evidence="6" key="1">
    <citation type="submission" date="2021-12" db="EMBL/GenBank/DDBJ databases">
        <authorList>
            <person name="Martin H S."/>
        </authorList>
    </citation>
    <scope>NUCLEOTIDE SEQUENCE</scope>
</reference>
<feature type="domain" description="Epg5-like TPR" evidence="5">
    <location>
        <begin position="981"/>
        <end position="1189"/>
    </location>
</feature>
<keyword evidence="7" id="KW-1185">Reference proteome</keyword>
<feature type="compositionally biased region" description="Basic residues" evidence="3">
    <location>
        <begin position="9"/>
        <end position="21"/>
    </location>
</feature>
<evidence type="ECO:0000313" key="6">
    <source>
        <dbReference type="EMBL" id="CAH0724009.1"/>
    </source>
</evidence>
<dbReference type="InterPro" id="IPR058750">
    <property type="entry name" value="TPR_Epg5"/>
</dbReference>
<gene>
    <name evidence="6" type="ORF">BINO364_LOCUS9770</name>
</gene>
<organism evidence="6 7">
    <name type="scientific">Brenthis ino</name>
    <name type="common">lesser marbled fritillary</name>
    <dbReference type="NCBI Taxonomy" id="405034"/>
    <lineage>
        <taxon>Eukaryota</taxon>
        <taxon>Metazoa</taxon>
        <taxon>Ecdysozoa</taxon>
        <taxon>Arthropoda</taxon>
        <taxon>Hexapoda</taxon>
        <taxon>Insecta</taxon>
        <taxon>Pterygota</taxon>
        <taxon>Neoptera</taxon>
        <taxon>Endopterygota</taxon>
        <taxon>Lepidoptera</taxon>
        <taxon>Glossata</taxon>
        <taxon>Ditrysia</taxon>
        <taxon>Papilionoidea</taxon>
        <taxon>Nymphalidae</taxon>
        <taxon>Heliconiinae</taxon>
        <taxon>Argynnini</taxon>
        <taxon>Brenthis</taxon>
    </lineage>
</organism>
<evidence type="ECO:0000256" key="3">
    <source>
        <dbReference type="SAM" id="MobiDB-lite"/>
    </source>
</evidence>
<feature type="region of interest" description="Disordered" evidence="3">
    <location>
        <begin position="1139"/>
        <end position="1159"/>
    </location>
</feature>
<comment type="similarity">
    <text evidence="1">Belongs to the EPG5 family.</text>
</comment>
<dbReference type="OrthoDB" id="75419at2759"/>
<name>A0A8J9US98_9NEOP</name>
<evidence type="ECO:0000313" key="7">
    <source>
        <dbReference type="Proteomes" id="UP000838878"/>
    </source>
</evidence>
<dbReference type="GO" id="GO:0097352">
    <property type="term" value="P:autophagosome maturation"/>
    <property type="evidence" value="ECO:0007669"/>
    <property type="project" value="TreeGrafter"/>
</dbReference>
<feature type="domain" description="Epg5-like central TPR repeats" evidence="4">
    <location>
        <begin position="1467"/>
        <end position="1555"/>
    </location>
</feature>
<feature type="non-terminal residue" evidence="6">
    <location>
        <position position="2202"/>
    </location>
</feature>
<dbReference type="PANTHER" id="PTHR31139">
    <property type="entry name" value="ECTOPIC P GRANULES PROTEIN 5 HOMOLOG"/>
    <property type="match status" value="1"/>
</dbReference>
<dbReference type="EMBL" id="OV170224">
    <property type="protein sequence ID" value="CAH0724009.1"/>
    <property type="molecule type" value="Genomic_DNA"/>
</dbReference>
<dbReference type="InterPro" id="IPR051436">
    <property type="entry name" value="Autophagy-related_EPG5"/>
</dbReference>
<evidence type="ECO:0008006" key="8">
    <source>
        <dbReference type="Google" id="ProtNLM"/>
    </source>
</evidence>
<dbReference type="GO" id="GO:0005737">
    <property type="term" value="C:cytoplasm"/>
    <property type="evidence" value="ECO:0007669"/>
    <property type="project" value="TreeGrafter"/>
</dbReference>
<dbReference type="PANTHER" id="PTHR31139:SF4">
    <property type="entry name" value="ECTOPIC P GRANULES PROTEIN 5 HOMOLOG"/>
    <property type="match status" value="1"/>
</dbReference>
<evidence type="ECO:0000259" key="4">
    <source>
        <dbReference type="Pfam" id="PF26103"/>
    </source>
</evidence>
<dbReference type="InterPro" id="IPR059030">
    <property type="entry name" value="TPR_Epg5_mid"/>
</dbReference>
<accession>A0A8J9US98</accession>
<evidence type="ECO:0000256" key="2">
    <source>
        <dbReference type="ARBA" id="ARBA00023006"/>
    </source>
</evidence>
<sequence>MATMVKEKKRDKKKTKSKHSSKKEDEPEELFEEKQNIPVTASITSDLETCSLGEGHETCDVIIETNDTDKKTTLVVEPIIEEENLKVKDDNDEKVEPSAPVFEEREVVSYPVLVEVLEQQITEKITHMPLEEAIRLFGGREISEVRAISEQEEAYVEGGPQSRPDHPLIDYLSTFRSSLKAVERERNRIASGYDEEDKSRETLWKVHKRTVNISEKCPCGAAITFRASFDVANLDKERMPAARMRLESLLREVEESYCHHQHITLQTHYDIDELIYDILQTHKDNVKEALFLVFQAMRLSDGAPEAYAQALQRWACILSSSLLDEDCDEALSYLMFFLHIIFRLTRSVQWAGSIFSLQITDMSSAARLMGILEVILTRPVLETAQECTEEAWEEVDDRGEGCAVGQGRLRERDLLYLLQALPLRDMLAKLVLFMRQDISQESDLYWGDHSGGHGVLKCCCGVRTLLHILQRGHDAHCSYVKVQRHLRHLAVAALNALAALNLHSRVSYTAELEEKITVELEACFAAGFSLLQDEAYKIEATLLRPCTAMAYCNDIIMGLHKPSPVTIEELSVALQTPQCAARARLAAAPALQRAGDHDLARVVLEFLFQTGIRPPPAACARGCGEAARELLPPLLAAHPRLHTFAFHLLAEFSLSENIDPALLEHLACERWRPSATEARVVLTDWAVKCFPLIQHLLLSLDYTPHTGVSLDTQLMIGAWVCEWAAPRSDAPEWAWHALRHLRVHRALWRLPLHAPAHAPPRDLLHAAFALLASDWGHSLPLICGPGVEALHRLALARPADAAHCAALLMLVMAQSPESVSLTPKFTEVFSVILSSGPSLVQRALGRRASTGHETLQRLLLLQMMDTDTEEAERSAVLAAWLHALWRPALPGAARAALDAAVRACRGWRALDAHAHALLQPILMKLAAVGEVVQKGRYSSVMGQEENASEFLSDAVRHAAAAPLLCEAALRAAHAAELRSRSYARLLAELRRQRDARHRIHVDNALKQIGSSLCEEELAVHRCGAAALAAGATHPAHALLWRLLLHIYLQRPPTEQAELQPPVGPLFFSGIIKSRTLSQLKKRLQETALFHHTQIDVWKSAESSVVSTPTSSVVKTSTSIDNDMFPTLAMIDLTGVSNSQSDCTLSEDSKTDDSSVKETSVDRDIRNLMNYHIGAEKLFREYLMWLEEGEDVRAQPHHADINRFLTEQALDVAWRASLGAISLPARSSSASPITSGGASPATPAAPAPGAAHAQRAAVAIMSIGNGKIKKYKIPPLPQPLDDVYFTDSYLLYQTVDKYLNELKQISEQWEAEVSRAAQLDAALWELVRALRVSRALPPVRRACARACAPRLVRIPEIEWCISTGAEQGIQDNRRSARNAIRQLSRPRPYVARLTSIVSSIGGRIGREACALEVAERAYRAAAATARCAPVHDAVTALVSSIAQRFICLDSKTASEYLARWMQGNSAQQKLCTALIAPLKINPTTWPKLYNTVLTLNLEPHVAFSFLSKFDMGAWAERADSSQRSEVLEALVKAALRVGPAPSDTYMVLLEILDKHSGAIVRKKEVCAHTLRCAHASVARRLPAPYCAHLPAAALAYAHMVPFDQLGHLLRELGLIFWEARNTAAAHAQHAPYAPYAPHFTATLHNLLRGFVAAAVAREYDPERVAYYASSALHESWSAWVAPAPAPHLAPGAEDDVAATFCEAILMVMQAVSGCSGHVLRYVWEWAVVTCLGAGEDAAGGALLARLARLPWDQRWFHVDCLLVVPQIIGSSNQSVQSWCGGVMRHVAAGDWLAGCADEQLAPNLLAALALLTSKQIVLPEQALDEACKLPWHRLPAIAVEEAFEKYFVDHYSTVVPYHEQPHFRVMLSACMLWAAAPAACGAQAAERRARGVAQWLRAAAAPALAPHVQAYTKYQLDLMAQLAPHIERAPGELEGLLGRALAIMCIEPAAAIALPVWEQWIQSSTPGVRRACAAAVAGLTTLDYFAALADAVAKAIMNEKEGNWSEVSARWSGCPWAEGGALVLRRRAHAAYALLLARAHSHAHLRQIFRSLVNTDIDFSENQIIISVWICAAGRVAVRAAAGEAGAAGAGAEREAERRECAEAARALLQRWAEQRRSLLQLVALQTAHCPTQQHRLLCRLALCIISPSESATRSYEAACAALGVSPAGSAPAPRALPRLAARLHPAHDHYFQQELQLMPEAI</sequence>
<feature type="compositionally biased region" description="Low complexity" evidence="3">
    <location>
        <begin position="1237"/>
        <end position="1247"/>
    </location>
</feature>
<keyword evidence="2" id="KW-0072">Autophagy</keyword>
<evidence type="ECO:0000256" key="1">
    <source>
        <dbReference type="ARBA" id="ARBA00010948"/>
    </source>
</evidence>
<evidence type="ECO:0000259" key="5">
    <source>
        <dbReference type="Pfam" id="PF26573"/>
    </source>
</evidence>
<feature type="compositionally biased region" description="Basic and acidic residues" evidence="3">
    <location>
        <begin position="1146"/>
        <end position="1159"/>
    </location>
</feature>
<feature type="region of interest" description="Disordered" evidence="3">
    <location>
        <begin position="1"/>
        <end position="37"/>
    </location>
</feature>
<protein>
    <recommendedName>
        <fullName evidence="8">Ectopic P granules protein 5 homolog</fullName>
    </recommendedName>
</protein>
<proteinExistence type="inferred from homology"/>
<dbReference type="Proteomes" id="UP000838878">
    <property type="component" value="Chromosome 4"/>
</dbReference>
<dbReference type="Pfam" id="PF26573">
    <property type="entry name" value="TPR_Epg5_2"/>
    <property type="match status" value="1"/>
</dbReference>
<feature type="region of interest" description="Disordered" evidence="3">
    <location>
        <begin position="1228"/>
        <end position="1247"/>
    </location>
</feature>
<dbReference type="Pfam" id="PF26103">
    <property type="entry name" value="TPR_Epg5"/>
    <property type="match status" value="1"/>
</dbReference>